<feature type="domain" description="OBG-type G" evidence="4">
    <location>
        <begin position="361"/>
        <end position="533"/>
    </location>
</feature>
<keyword evidence="1" id="KW-0547">Nucleotide-binding</keyword>
<dbReference type="PRINTS" id="PR00326">
    <property type="entry name" value="GTP1OBG"/>
</dbReference>
<organism evidence="6 7">
    <name type="scientific">Ilex paraguariensis</name>
    <name type="common">yerba mate</name>
    <dbReference type="NCBI Taxonomy" id="185542"/>
    <lineage>
        <taxon>Eukaryota</taxon>
        <taxon>Viridiplantae</taxon>
        <taxon>Streptophyta</taxon>
        <taxon>Embryophyta</taxon>
        <taxon>Tracheophyta</taxon>
        <taxon>Spermatophyta</taxon>
        <taxon>Magnoliopsida</taxon>
        <taxon>eudicotyledons</taxon>
        <taxon>Gunneridae</taxon>
        <taxon>Pentapetalae</taxon>
        <taxon>asterids</taxon>
        <taxon>campanulids</taxon>
        <taxon>Aquifoliales</taxon>
        <taxon>Aquifoliaceae</taxon>
        <taxon>Ilex</taxon>
    </lineage>
</organism>
<gene>
    <name evidence="6" type="ORF">ILEXP_LOCUS39143</name>
</gene>
<dbReference type="InterPro" id="IPR006169">
    <property type="entry name" value="GTP1_OBG_dom"/>
</dbReference>
<sequence>MRRLCFVQPFSEAFVKIPNSLWLLQTLSFSHTPPSKTSKLAPLQEGKMIDRFKLWAKGGDGGNGCSSFHRSRHDRHGRPDGGNGGRGGDVVLECSPTVWDFSGLQHHLNAKRGGHGASKNKIGTRGADKVVLVPVGTVIHLLEGDIPSVVENSSSAALDPWEIPGTLDGDLSESARQSFPPTTTGIKAVDINGGLSSFTSKAIVADSASTKQGTWAPSIESLPQTLPSGEKSRVHAEGAICGNEEGQSQWDGLDTDDGTSEVLDADDGISEAEMEEKEHIQYNIAELTEPDQRVIVACGGDGGSGNISSTKAFKKPSLGKPGNLKDKGFGSEVSNDDQHSSLSAGLPGSEVLLLLELKSIADVGLVGMPNAGKSTLLGAISRAKPRVGHYAFTTLRPNLGNLNYDDFSFTVADIPGLIRGAHGNRGLGHAFLRHIERTKVLAFVLDLAAALDGRKGIQPWEQLKDLILELEFYREGLSDRPSLVVANKIDEAGAEEVYEELRRRVSGVPIFPVCAVLEEGISELKSGLRMLVNGGESYRLNVDGNISSTKAFKKPSLGKPGNLKDKGFGSEVSNDDQHSSLSAGLPGSEVLLLLELKSIADVGLVGMPNAGKSTLLGAISRAKPRVGHYAFTTLRPNLGNLNYDDFSFTVADIPGLIRGAHGNRGLGHAFLRHIERTKVLAFVLDLAAALDGRKGIQPWEQLKDLILELEFYREGLSDRPSLVVANKIDEAGAEEVYEELRRRVSGVPIFPVCAVLEEGISELKSGLRMLVNGGESYRLNVDGIVLD</sequence>
<dbReference type="Pfam" id="PF01018">
    <property type="entry name" value="GTP1_OBG"/>
    <property type="match status" value="1"/>
</dbReference>
<reference evidence="6 7" key="1">
    <citation type="submission" date="2024-02" db="EMBL/GenBank/DDBJ databases">
        <authorList>
            <person name="Vignale AGUSTIN F."/>
            <person name="Sosa J E."/>
            <person name="Modenutti C."/>
        </authorList>
    </citation>
    <scope>NUCLEOTIDE SEQUENCE [LARGE SCALE GENOMIC DNA]</scope>
</reference>
<keyword evidence="7" id="KW-1185">Reference proteome</keyword>
<dbReference type="PANTHER" id="PTHR11702">
    <property type="entry name" value="DEVELOPMENTALLY REGULATED GTP-BINDING PROTEIN-RELATED"/>
    <property type="match status" value="1"/>
</dbReference>
<dbReference type="PROSITE" id="PS51883">
    <property type="entry name" value="OBG"/>
    <property type="match status" value="1"/>
</dbReference>
<feature type="domain" description="Obg" evidence="5">
    <location>
        <begin position="46"/>
        <end position="360"/>
    </location>
</feature>
<dbReference type="InterPro" id="IPR027417">
    <property type="entry name" value="P-loop_NTPase"/>
</dbReference>
<evidence type="ECO:0000256" key="3">
    <source>
        <dbReference type="SAM" id="MobiDB-lite"/>
    </source>
</evidence>
<evidence type="ECO:0000256" key="1">
    <source>
        <dbReference type="ARBA" id="ARBA00022741"/>
    </source>
</evidence>
<protein>
    <recommendedName>
        <fullName evidence="8">GTP-binding protein OBGM, mitochondrial</fullName>
    </recommendedName>
</protein>
<dbReference type="Gene3D" id="2.70.210.12">
    <property type="entry name" value="GTP1/OBG domain"/>
    <property type="match status" value="1"/>
</dbReference>
<dbReference type="EMBL" id="CAUOFW020005347">
    <property type="protein sequence ID" value="CAK9169671.1"/>
    <property type="molecule type" value="Genomic_DNA"/>
</dbReference>
<dbReference type="InterPro" id="IPR045086">
    <property type="entry name" value="OBG_GTPase"/>
</dbReference>
<evidence type="ECO:0008006" key="8">
    <source>
        <dbReference type="Google" id="ProtNLM"/>
    </source>
</evidence>
<dbReference type="Gene3D" id="3.40.50.300">
    <property type="entry name" value="P-loop containing nucleotide triphosphate hydrolases"/>
    <property type="match status" value="2"/>
</dbReference>
<feature type="region of interest" description="Disordered" evidence="3">
    <location>
        <begin position="551"/>
        <end position="581"/>
    </location>
</feature>
<dbReference type="InterPro" id="IPR036726">
    <property type="entry name" value="GTP1_OBG_dom_sf"/>
</dbReference>
<accession>A0ABC8TJV0</accession>
<dbReference type="Proteomes" id="UP001642360">
    <property type="component" value="Unassembled WGS sequence"/>
</dbReference>
<dbReference type="InterPro" id="IPR006073">
    <property type="entry name" value="GTP-bd"/>
</dbReference>
<evidence type="ECO:0000313" key="7">
    <source>
        <dbReference type="Proteomes" id="UP001642360"/>
    </source>
</evidence>
<keyword evidence="2" id="KW-0342">GTP-binding</keyword>
<dbReference type="PROSITE" id="PS51710">
    <property type="entry name" value="G_OBG"/>
    <property type="match status" value="2"/>
</dbReference>
<dbReference type="SUPFAM" id="SSF82051">
    <property type="entry name" value="Obg GTP-binding protein N-terminal domain"/>
    <property type="match status" value="1"/>
</dbReference>
<feature type="region of interest" description="Disordered" evidence="3">
    <location>
        <begin position="65"/>
        <end position="87"/>
    </location>
</feature>
<evidence type="ECO:0000259" key="4">
    <source>
        <dbReference type="PROSITE" id="PS51710"/>
    </source>
</evidence>
<dbReference type="Pfam" id="PF01926">
    <property type="entry name" value="MMR_HSR1"/>
    <property type="match status" value="2"/>
</dbReference>
<dbReference type="AlphaFoldDB" id="A0ABC8TJV0"/>
<dbReference type="InterPro" id="IPR031167">
    <property type="entry name" value="G_OBG"/>
</dbReference>
<dbReference type="CDD" id="cd01898">
    <property type="entry name" value="Obg"/>
    <property type="match status" value="2"/>
</dbReference>
<evidence type="ECO:0000313" key="6">
    <source>
        <dbReference type="EMBL" id="CAK9169671.1"/>
    </source>
</evidence>
<feature type="domain" description="OBG-type G" evidence="4">
    <location>
        <begin position="600"/>
        <end position="772"/>
    </location>
</feature>
<feature type="region of interest" description="Disordered" evidence="3">
    <location>
        <begin position="241"/>
        <end position="260"/>
    </location>
</feature>
<dbReference type="GO" id="GO:0005525">
    <property type="term" value="F:GTP binding"/>
    <property type="evidence" value="ECO:0007669"/>
    <property type="project" value="UniProtKB-KW"/>
</dbReference>
<evidence type="ECO:0000259" key="5">
    <source>
        <dbReference type="PROSITE" id="PS51883"/>
    </source>
</evidence>
<feature type="region of interest" description="Disordered" evidence="3">
    <location>
        <begin position="209"/>
        <end position="236"/>
    </location>
</feature>
<comment type="caution">
    <text evidence="6">The sequence shown here is derived from an EMBL/GenBank/DDBJ whole genome shotgun (WGS) entry which is preliminary data.</text>
</comment>
<feature type="compositionally biased region" description="Polar residues" evidence="3">
    <location>
        <begin position="209"/>
        <end position="227"/>
    </location>
</feature>
<dbReference type="PANTHER" id="PTHR11702:SF31">
    <property type="entry name" value="MITOCHONDRIAL RIBOSOME-ASSOCIATED GTPASE 2"/>
    <property type="match status" value="1"/>
</dbReference>
<dbReference type="SUPFAM" id="SSF52540">
    <property type="entry name" value="P-loop containing nucleoside triphosphate hydrolases"/>
    <property type="match status" value="2"/>
</dbReference>
<proteinExistence type="predicted"/>
<dbReference type="GO" id="GO:0042254">
    <property type="term" value="P:ribosome biogenesis"/>
    <property type="evidence" value="ECO:0007669"/>
    <property type="project" value="UniProtKB-UniRule"/>
</dbReference>
<feature type="region of interest" description="Disordered" evidence="3">
    <location>
        <begin position="306"/>
        <end position="342"/>
    </location>
</feature>
<name>A0ABC8TJV0_9AQUA</name>
<evidence type="ECO:0000256" key="2">
    <source>
        <dbReference type="ARBA" id="ARBA00023134"/>
    </source>
</evidence>